<protein>
    <submittedName>
        <fullName evidence="2">Lig protein</fullName>
    </submittedName>
</protein>
<reference evidence="2" key="1">
    <citation type="submission" date="2021-02" db="EMBL/GenBank/DDBJ databases">
        <authorList>
            <person name="Dougan E. K."/>
            <person name="Rhodes N."/>
            <person name="Thang M."/>
            <person name="Chan C."/>
        </authorList>
    </citation>
    <scope>NUCLEOTIDE SEQUENCE</scope>
</reference>
<evidence type="ECO:0000313" key="2">
    <source>
        <dbReference type="EMBL" id="CAE7451150.1"/>
    </source>
</evidence>
<keyword evidence="3" id="KW-1185">Reference proteome</keyword>
<dbReference type="AlphaFoldDB" id="A0A812RPL2"/>
<feature type="region of interest" description="Disordered" evidence="1">
    <location>
        <begin position="67"/>
        <end position="124"/>
    </location>
</feature>
<evidence type="ECO:0000256" key="1">
    <source>
        <dbReference type="SAM" id="MobiDB-lite"/>
    </source>
</evidence>
<dbReference type="EMBL" id="CAJNDS010002367">
    <property type="protein sequence ID" value="CAE7451150.1"/>
    <property type="molecule type" value="Genomic_DNA"/>
</dbReference>
<comment type="caution">
    <text evidence="2">The sequence shown here is derived from an EMBL/GenBank/DDBJ whole genome shotgun (WGS) entry which is preliminary data.</text>
</comment>
<evidence type="ECO:0000313" key="3">
    <source>
        <dbReference type="Proteomes" id="UP000604046"/>
    </source>
</evidence>
<proteinExistence type="predicted"/>
<accession>A0A812RPL2</accession>
<dbReference type="OrthoDB" id="443264at2759"/>
<sequence>MGGTQASFCCCWERPKLPEDYSPNLSPSEEALLASIPRTTTANQDCSEDRQVTLEVGVRNTFIELKEVSTPQRRRSRSLPKELKPCKAAEAAEAAEAPAGHPEDAPQGRHEEREEPPPLDHPFEPFLTYPMVVAERAFMREVRGRLTWRKVPARPHFCRNTCRQCCQLWNDSWRLAACDHRPAEGWPGQVPACRDLDVMPSLEESDSEEDLWG</sequence>
<feature type="compositionally biased region" description="Low complexity" evidence="1">
    <location>
        <begin position="88"/>
        <end position="100"/>
    </location>
</feature>
<name>A0A812RPL2_9DINO</name>
<feature type="compositionally biased region" description="Basic and acidic residues" evidence="1">
    <location>
        <begin position="101"/>
        <end position="123"/>
    </location>
</feature>
<dbReference type="Proteomes" id="UP000604046">
    <property type="component" value="Unassembled WGS sequence"/>
</dbReference>
<gene>
    <name evidence="2" type="primary">lig</name>
    <name evidence="2" type="ORF">SNAT2548_LOCUS24690</name>
</gene>
<organism evidence="2 3">
    <name type="scientific">Symbiodinium natans</name>
    <dbReference type="NCBI Taxonomy" id="878477"/>
    <lineage>
        <taxon>Eukaryota</taxon>
        <taxon>Sar</taxon>
        <taxon>Alveolata</taxon>
        <taxon>Dinophyceae</taxon>
        <taxon>Suessiales</taxon>
        <taxon>Symbiodiniaceae</taxon>
        <taxon>Symbiodinium</taxon>
    </lineage>
</organism>